<dbReference type="GO" id="GO:1901135">
    <property type="term" value="P:carbohydrate derivative metabolic process"/>
    <property type="evidence" value="ECO:0007669"/>
    <property type="project" value="UniProtKB-ARBA"/>
</dbReference>
<evidence type="ECO:0000256" key="1">
    <source>
        <dbReference type="ARBA" id="ARBA00022801"/>
    </source>
</evidence>
<dbReference type="PROSITE" id="PS52009">
    <property type="entry name" value="GH84"/>
    <property type="match status" value="1"/>
</dbReference>
<dbReference type="GO" id="GO:0005975">
    <property type="term" value="P:carbohydrate metabolic process"/>
    <property type="evidence" value="ECO:0007669"/>
    <property type="project" value="UniProtKB-ARBA"/>
</dbReference>
<dbReference type="PANTHER" id="PTHR13170:SF16">
    <property type="entry name" value="PROTEIN O-GLCNACASE"/>
    <property type="match status" value="1"/>
</dbReference>
<sequence>MNGLYNMGLKSSRFVCHNGMSVIWVHQYHLLHEKRSITMNNNLSQSTNHPYEIYPVPQDIIYYEVEATITDCVHIIAQADLKEATLPKLEEALTLYGYTYTISDDFVTGKSNIYLTTQQHCNKNWLASIHPEPISELTQREGYNLVFNGDSVCDIAIIGSDSDGIHYGVVTLNRILSQLSNHVLQKCVITDYPEILYRGYIEGFYGYPWSHEDRMDLMKFGGEQKLNTYIYAPKDDPYHRKHWRDLYPDEKAQEISELAAAGHANNLNFVWTIHPGETIDLSSEEDFQSAITKLEQLYILGVRQFGILFDDLIGVPNGIEQAEFINRIDTEFVKAKDDIRPLLTVGTRYCEAWGPSMTEYFKPFVEVLHDDVEIMWTGAATMSNISKEQYESPKRAIGTDKNLSVWWNYPVNDYCDSKILMGKIENLSSDLNNVNGFFSNPMNQPQASKQALFCIADHNWNTDAFNCETSFSASFRALAPEVAEDLEIFASNSCYLNDDGGISGDFLFDESWYLKDDVKELQSGIEQGQDVTECANRLMNHFIRMETAADRIKEGCLNVQLVKELEPFLDAFKLMTQSAQHVIQGVIALQRGDVLEMERKNEVALNLFKSMEQCKVQRLKDEVPQNYIVDVGTLVIKPFISETIILTAVIAGTETKPLALGYDMKNLALQSLGVTATASSSVSENENGNKTIDGMIKSGKWCSPDHRPHLTIDLQEPATIKQYRIINCGHPVARETKVWNTKHFQILASLDGDQFTIIDEVTDNKGDVINRILENETTARYIRLQIVEPTQISIDGSGHTRIYAFELFNECYPYQSEKVLTSEIQIEKPGKITIKNVKMGDVISLYRSLNEETPFAVSERASEDLNEIVFEGVSLREAGDRIFVERTSGKYLPSVRTSKGI</sequence>
<evidence type="ECO:0000259" key="4">
    <source>
        <dbReference type="PROSITE" id="PS50022"/>
    </source>
</evidence>
<dbReference type="InterPro" id="IPR049019">
    <property type="entry name" value="NagJ-like_helical"/>
</dbReference>
<dbReference type="InterPro" id="IPR011496">
    <property type="entry name" value="O-GlcNAcase_cat"/>
</dbReference>
<comment type="similarity">
    <text evidence="3">Belongs to the glycosyl hydrolase 84 family.</text>
</comment>
<dbReference type="SUPFAM" id="SSF140657">
    <property type="entry name" value="Hyaluronidase post-catalytic domain-like"/>
    <property type="match status" value="1"/>
</dbReference>
<feature type="domain" description="GH84" evidence="5">
    <location>
        <begin position="196"/>
        <end position="463"/>
    </location>
</feature>
<dbReference type="Pfam" id="PF07555">
    <property type="entry name" value="NAGidase"/>
    <property type="match status" value="1"/>
</dbReference>
<dbReference type="Gene3D" id="3.20.20.80">
    <property type="entry name" value="Glycosidases"/>
    <property type="match status" value="1"/>
</dbReference>
<protein>
    <submittedName>
        <fullName evidence="6">Uncharacterized protein</fullName>
    </submittedName>
</protein>
<evidence type="ECO:0000256" key="3">
    <source>
        <dbReference type="PROSITE-ProRule" id="PRU01353"/>
    </source>
</evidence>
<proteinExistence type="inferred from homology"/>
<dbReference type="GO" id="GO:0015929">
    <property type="term" value="F:hexosaminidase activity"/>
    <property type="evidence" value="ECO:0007669"/>
    <property type="project" value="UniProtKB-ARBA"/>
</dbReference>
<comment type="caution">
    <text evidence="6">The sequence shown here is derived from an EMBL/GenBank/DDBJ whole genome shotgun (WGS) entry which is preliminary data.</text>
</comment>
<feature type="domain" description="F5/8 type C" evidence="4">
    <location>
        <begin position="655"/>
        <end position="810"/>
    </location>
</feature>
<dbReference type="SUPFAM" id="SSF51445">
    <property type="entry name" value="(Trans)glycosidases"/>
    <property type="match status" value="1"/>
</dbReference>
<gene>
    <name evidence="6" type="ORF">EJP82_02270</name>
</gene>
<feature type="active site" description="Proton donor" evidence="3">
    <location>
        <position position="311"/>
    </location>
</feature>
<accession>A0A3S1BRH9</accession>
<dbReference type="InterPro" id="IPR000421">
    <property type="entry name" value="FA58C"/>
</dbReference>
<name>A0A3S1BRH9_9BACL</name>
<dbReference type="InterPro" id="IPR008979">
    <property type="entry name" value="Galactose-bd-like_sf"/>
</dbReference>
<dbReference type="AlphaFoldDB" id="A0A3S1BRH9"/>
<dbReference type="Pfam" id="PF00754">
    <property type="entry name" value="F5_F8_type_C"/>
    <property type="match status" value="1"/>
</dbReference>
<dbReference type="InterPro" id="IPR051822">
    <property type="entry name" value="Glycosyl_Hydrolase_84"/>
</dbReference>
<keyword evidence="1 3" id="KW-0378">Hydrolase</keyword>
<dbReference type="SUPFAM" id="SSF55545">
    <property type="entry name" value="beta-N-acetylhexosaminidase-like domain"/>
    <property type="match status" value="1"/>
</dbReference>
<dbReference type="Pfam" id="PF02838">
    <property type="entry name" value="Glyco_hydro_20b"/>
    <property type="match status" value="1"/>
</dbReference>
<dbReference type="Gene3D" id="2.60.120.260">
    <property type="entry name" value="Galactose-binding domain-like"/>
    <property type="match status" value="1"/>
</dbReference>
<organism evidence="6 7">
    <name type="scientific">Paenibacillus anaericanus</name>
    <dbReference type="NCBI Taxonomy" id="170367"/>
    <lineage>
        <taxon>Bacteria</taxon>
        <taxon>Bacillati</taxon>
        <taxon>Bacillota</taxon>
        <taxon>Bacilli</taxon>
        <taxon>Bacillales</taxon>
        <taxon>Paenibacillaceae</taxon>
        <taxon>Paenibacillus</taxon>
    </lineage>
</organism>
<dbReference type="PANTHER" id="PTHR13170">
    <property type="entry name" value="O-GLCNACASE"/>
    <property type="match status" value="1"/>
</dbReference>
<evidence type="ECO:0000313" key="6">
    <source>
        <dbReference type="EMBL" id="RUT47989.1"/>
    </source>
</evidence>
<keyword evidence="7" id="KW-1185">Reference proteome</keyword>
<evidence type="ECO:0000313" key="7">
    <source>
        <dbReference type="Proteomes" id="UP000279446"/>
    </source>
</evidence>
<keyword evidence="2 3" id="KW-0326">Glycosidase</keyword>
<dbReference type="Proteomes" id="UP000279446">
    <property type="component" value="Unassembled WGS sequence"/>
</dbReference>
<dbReference type="Pfam" id="PF21774">
    <property type="entry name" value="NagJ_C"/>
    <property type="match status" value="1"/>
</dbReference>
<dbReference type="InterPro" id="IPR015882">
    <property type="entry name" value="HEX_bac_N"/>
</dbReference>
<dbReference type="InterPro" id="IPR017853">
    <property type="entry name" value="GH"/>
</dbReference>
<evidence type="ECO:0000256" key="2">
    <source>
        <dbReference type="ARBA" id="ARBA00023295"/>
    </source>
</evidence>
<dbReference type="PROSITE" id="PS50022">
    <property type="entry name" value="FA58C_3"/>
    <property type="match status" value="1"/>
</dbReference>
<evidence type="ECO:0000259" key="5">
    <source>
        <dbReference type="PROSITE" id="PS52009"/>
    </source>
</evidence>
<reference evidence="6 7" key="1">
    <citation type="submission" date="2018-12" db="EMBL/GenBank/DDBJ databases">
        <authorList>
            <person name="Sun L."/>
            <person name="Chen Z."/>
        </authorList>
    </citation>
    <scope>NUCLEOTIDE SEQUENCE [LARGE SCALE GENOMIC DNA]</scope>
    <source>
        <strain evidence="6 7">DSM 15890</strain>
    </source>
</reference>
<dbReference type="Gene3D" id="3.30.379.10">
    <property type="entry name" value="Chitobiase/beta-hexosaminidase domain 2-like"/>
    <property type="match status" value="1"/>
</dbReference>
<dbReference type="Gene3D" id="1.20.58.460">
    <property type="entry name" value="Hyaluronidase post-catalytic domain-like"/>
    <property type="match status" value="1"/>
</dbReference>
<dbReference type="OrthoDB" id="9760892at2"/>
<dbReference type="InterPro" id="IPR029018">
    <property type="entry name" value="Hex-like_dom2"/>
</dbReference>
<dbReference type="EMBL" id="RZNY01000002">
    <property type="protein sequence ID" value="RUT47989.1"/>
    <property type="molecule type" value="Genomic_DNA"/>
</dbReference>
<dbReference type="SUPFAM" id="SSF49785">
    <property type="entry name" value="Galactose-binding domain-like"/>
    <property type="match status" value="1"/>
</dbReference>